<evidence type="ECO:0000256" key="9">
    <source>
        <dbReference type="ARBA" id="ARBA00048348"/>
    </source>
</evidence>
<dbReference type="OrthoDB" id="5327615at2"/>
<evidence type="ECO:0000256" key="2">
    <source>
        <dbReference type="ARBA" id="ARBA00002904"/>
    </source>
</evidence>
<proteinExistence type="inferred from homology"/>
<feature type="chain" id="PRO_5025095996" description="Carbonic anhydrase" evidence="10">
    <location>
        <begin position="19"/>
        <end position="246"/>
    </location>
</feature>
<name>A0A2S8AAM8_9FLAO</name>
<dbReference type="InterPro" id="IPR041891">
    <property type="entry name" value="Alpha_CA_prokaryot-like"/>
</dbReference>
<dbReference type="GO" id="GO:0008270">
    <property type="term" value="F:zinc ion binding"/>
    <property type="evidence" value="ECO:0007669"/>
    <property type="project" value="UniProtKB-UniRule"/>
</dbReference>
<organism evidence="12 13">
    <name type="scientific">Apibacter adventoris</name>
    <dbReference type="NCBI Taxonomy" id="1679466"/>
    <lineage>
        <taxon>Bacteria</taxon>
        <taxon>Pseudomonadati</taxon>
        <taxon>Bacteroidota</taxon>
        <taxon>Flavobacteriia</taxon>
        <taxon>Flavobacteriales</taxon>
        <taxon>Weeksellaceae</taxon>
        <taxon>Apibacter</taxon>
    </lineage>
</organism>
<evidence type="ECO:0000256" key="8">
    <source>
        <dbReference type="ARBA" id="ARBA00023239"/>
    </source>
</evidence>
<evidence type="ECO:0000256" key="4">
    <source>
        <dbReference type="ARBA" id="ARBA00012925"/>
    </source>
</evidence>
<comment type="similarity">
    <text evidence="3 10">Belongs to the alpha-carbonic anhydrase family.</text>
</comment>
<dbReference type="PROSITE" id="PS00162">
    <property type="entry name" value="ALPHA_CA_1"/>
    <property type="match status" value="1"/>
</dbReference>
<dbReference type="EMBL" id="PSZM01000040">
    <property type="protein sequence ID" value="PQL91646.1"/>
    <property type="molecule type" value="Genomic_DNA"/>
</dbReference>
<keyword evidence="10" id="KW-0732">Signal</keyword>
<comment type="cofactor">
    <cofactor evidence="1 10">
        <name>Zn(2+)</name>
        <dbReference type="ChEBI" id="CHEBI:29105"/>
    </cofactor>
</comment>
<feature type="domain" description="Alpha-carbonic anhydrase" evidence="11">
    <location>
        <begin position="21"/>
        <end position="246"/>
    </location>
</feature>
<accession>A0A2S8AAM8</accession>
<evidence type="ECO:0000256" key="10">
    <source>
        <dbReference type="RuleBase" id="RU367011"/>
    </source>
</evidence>
<dbReference type="Pfam" id="PF00194">
    <property type="entry name" value="Carb_anhydrase"/>
    <property type="match status" value="1"/>
</dbReference>
<evidence type="ECO:0000313" key="13">
    <source>
        <dbReference type="Proteomes" id="UP000238042"/>
    </source>
</evidence>
<dbReference type="SUPFAM" id="SSF51069">
    <property type="entry name" value="Carbonic anhydrase"/>
    <property type="match status" value="1"/>
</dbReference>
<dbReference type="InterPro" id="IPR023561">
    <property type="entry name" value="Carbonic_anhydrase_a-class"/>
</dbReference>
<dbReference type="RefSeq" id="WP_105247023.1">
    <property type="nucleotide sequence ID" value="NZ_PSZM01000040.1"/>
</dbReference>
<dbReference type="InterPro" id="IPR018338">
    <property type="entry name" value="Carbonic_anhydrase_a-class_CS"/>
</dbReference>
<dbReference type="PROSITE" id="PS51144">
    <property type="entry name" value="ALPHA_CA_2"/>
    <property type="match status" value="1"/>
</dbReference>
<evidence type="ECO:0000256" key="7">
    <source>
        <dbReference type="ARBA" id="ARBA00022833"/>
    </source>
</evidence>
<evidence type="ECO:0000256" key="1">
    <source>
        <dbReference type="ARBA" id="ARBA00001947"/>
    </source>
</evidence>
<comment type="catalytic activity">
    <reaction evidence="9 10">
        <text>hydrogencarbonate + H(+) = CO2 + H2O</text>
        <dbReference type="Rhea" id="RHEA:10748"/>
        <dbReference type="ChEBI" id="CHEBI:15377"/>
        <dbReference type="ChEBI" id="CHEBI:15378"/>
        <dbReference type="ChEBI" id="CHEBI:16526"/>
        <dbReference type="ChEBI" id="CHEBI:17544"/>
        <dbReference type="EC" id="4.2.1.1"/>
    </reaction>
</comment>
<keyword evidence="7 10" id="KW-0862">Zinc</keyword>
<keyword evidence="6 10" id="KW-0479">Metal-binding</keyword>
<dbReference type="PANTHER" id="PTHR18952:SF265">
    <property type="entry name" value="CARBONIC ANHYDRASE"/>
    <property type="match status" value="1"/>
</dbReference>
<evidence type="ECO:0000313" key="12">
    <source>
        <dbReference type="EMBL" id="PQL91646.1"/>
    </source>
</evidence>
<dbReference type="GO" id="GO:0004089">
    <property type="term" value="F:carbonate dehydratase activity"/>
    <property type="evidence" value="ECO:0007669"/>
    <property type="project" value="UniProtKB-UniRule"/>
</dbReference>
<feature type="signal peptide" evidence="10">
    <location>
        <begin position="1"/>
        <end position="18"/>
    </location>
</feature>
<dbReference type="Gene3D" id="3.10.200.10">
    <property type="entry name" value="Alpha carbonic anhydrase"/>
    <property type="match status" value="1"/>
</dbReference>
<reference evidence="12 13" key="1">
    <citation type="submission" date="2018-02" db="EMBL/GenBank/DDBJ databases">
        <title>Genome sequences of Apibacter spp., gut symbionts of Asian honey bees.</title>
        <authorList>
            <person name="Kwong W.K."/>
            <person name="Steele M.I."/>
            <person name="Moran N.A."/>
        </authorList>
    </citation>
    <scope>NUCLEOTIDE SEQUENCE [LARGE SCALE GENOMIC DNA]</scope>
    <source>
        <strain evidence="13">wkB301</strain>
    </source>
</reference>
<gene>
    <name evidence="12" type="ORF">C4S77_07540</name>
</gene>
<dbReference type="PANTHER" id="PTHR18952">
    <property type="entry name" value="CARBONIC ANHYDRASE"/>
    <property type="match status" value="1"/>
</dbReference>
<evidence type="ECO:0000259" key="11">
    <source>
        <dbReference type="PROSITE" id="PS51144"/>
    </source>
</evidence>
<dbReference type="CDD" id="cd03124">
    <property type="entry name" value="alpha_CA_prokaryotic_like"/>
    <property type="match status" value="1"/>
</dbReference>
<comment type="function">
    <text evidence="2 10">Reversible hydration of carbon dioxide.</text>
</comment>
<dbReference type="AlphaFoldDB" id="A0A2S8AAM8"/>
<evidence type="ECO:0000256" key="5">
    <source>
        <dbReference type="ARBA" id="ARBA00014628"/>
    </source>
</evidence>
<dbReference type="InterPro" id="IPR036398">
    <property type="entry name" value="CA_dom_sf"/>
</dbReference>
<dbReference type="SMART" id="SM01057">
    <property type="entry name" value="Carb_anhydrase"/>
    <property type="match status" value="1"/>
</dbReference>
<comment type="caution">
    <text evidence="12">The sequence shown here is derived from an EMBL/GenBank/DDBJ whole genome shotgun (WGS) entry which is preliminary data.</text>
</comment>
<evidence type="ECO:0000256" key="6">
    <source>
        <dbReference type="ARBA" id="ARBA00022723"/>
    </source>
</evidence>
<sequence>MKKIICLASFLSFTIAFSQHHHWGYEGQESPEHWGEIEEGIQCGIGKLQSPININISQTVINKKLPKILFNYGDGSVNTIIDNGHSLEFDFKQGSSIIYDHKVYNLVQFHAHEESEHTIDGIRYPLELHFVHKAEDGSVLVIGVFVKQGNENSYFEKLKIFKTLAKNGKVNTEVNFNPEKMYPKDKSYYHYLGSLTTPPCVENVNWIIFKNPITMSIEEIEEIAKHLPKNNNRPIQPVNGREISHN</sequence>
<evidence type="ECO:0000256" key="3">
    <source>
        <dbReference type="ARBA" id="ARBA00010718"/>
    </source>
</evidence>
<dbReference type="Proteomes" id="UP000238042">
    <property type="component" value="Unassembled WGS sequence"/>
</dbReference>
<dbReference type="InterPro" id="IPR001148">
    <property type="entry name" value="CA_dom"/>
</dbReference>
<dbReference type="EC" id="4.2.1.1" evidence="4 10"/>
<keyword evidence="13" id="KW-1185">Reference proteome</keyword>
<protein>
    <recommendedName>
        <fullName evidence="5 10">Carbonic anhydrase</fullName>
        <ecNumber evidence="4 10">4.2.1.1</ecNumber>
    </recommendedName>
</protein>
<keyword evidence="8 10" id="KW-0456">Lyase</keyword>